<evidence type="ECO:0000256" key="1">
    <source>
        <dbReference type="SAM" id="Phobius"/>
    </source>
</evidence>
<reference evidence="2" key="1">
    <citation type="submission" date="2021-05" db="EMBL/GenBank/DDBJ databases">
        <authorList>
            <person name="Alioto T."/>
            <person name="Alioto T."/>
            <person name="Gomez Garrido J."/>
        </authorList>
    </citation>
    <scope>NUCLEOTIDE SEQUENCE</scope>
</reference>
<feature type="transmembrane region" description="Helical" evidence="1">
    <location>
        <begin position="43"/>
        <end position="60"/>
    </location>
</feature>
<sequence length="106" mass="12675">MFCVFILTFIFLVLSCSFISFFCTFPMVLGLVYNPIVHHYTSSLVYFLLCQTFLNYWYCFHTLSMRNFLLKYFLFIVVRKLSRKTGLKTTGNIIRNKKKNRRGKVI</sequence>
<keyword evidence="1" id="KW-1133">Transmembrane helix</keyword>
<protein>
    <submittedName>
        <fullName evidence="2">(northern house mosquito) hypothetical protein</fullName>
    </submittedName>
</protein>
<dbReference type="AlphaFoldDB" id="A0A8D8BRA1"/>
<keyword evidence="1" id="KW-0472">Membrane</keyword>
<proteinExistence type="predicted"/>
<keyword evidence="1" id="KW-0812">Transmembrane</keyword>
<evidence type="ECO:0000313" key="2">
    <source>
        <dbReference type="EMBL" id="CAG6479825.1"/>
    </source>
</evidence>
<name>A0A8D8BRA1_CULPI</name>
<organism evidence="2">
    <name type="scientific">Culex pipiens</name>
    <name type="common">House mosquito</name>
    <dbReference type="NCBI Taxonomy" id="7175"/>
    <lineage>
        <taxon>Eukaryota</taxon>
        <taxon>Metazoa</taxon>
        <taxon>Ecdysozoa</taxon>
        <taxon>Arthropoda</taxon>
        <taxon>Hexapoda</taxon>
        <taxon>Insecta</taxon>
        <taxon>Pterygota</taxon>
        <taxon>Neoptera</taxon>
        <taxon>Endopterygota</taxon>
        <taxon>Diptera</taxon>
        <taxon>Nematocera</taxon>
        <taxon>Culicoidea</taxon>
        <taxon>Culicidae</taxon>
        <taxon>Culicinae</taxon>
        <taxon>Culicini</taxon>
        <taxon>Culex</taxon>
        <taxon>Culex</taxon>
    </lineage>
</organism>
<dbReference type="EMBL" id="HBUE01086873">
    <property type="protein sequence ID" value="CAG6479825.1"/>
    <property type="molecule type" value="Transcribed_RNA"/>
</dbReference>
<accession>A0A8D8BRA1</accession>